<keyword evidence="7" id="KW-0862">Zinc</keyword>
<name>A0ABV9I146_9FLAO</name>
<keyword evidence="5" id="KW-0479">Metal-binding</keyword>
<evidence type="ECO:0000313" key="13">
    <source>
        <dbReference type="EMBL" id="MFC4636127.1"/>
    </source>
</evidence>
<dbReference type="InterPro" id="IPR001915">
    <property type="entry name" value="Peptidase_M48"/>
</dbReference>
<evidence type="ECO:0000256" key="6">
    <source>
        <dbReference type="ARBA" id="ARBA00022801"/>
    </source>
</evidence>
<evidence type="ECO:0000256" key="5">
    <source>
        <dbReference type="ARBA" id="ARBA00022723"/>
    </source>
</evidence>
<keyword evidence="10 11" id="KW-0472">Membrane</keyword>
<keyword evidence="8 11" id="KW-1133">Transmembrane helix</keyword>
<keyword evidence="14" id="KW-1185">Reference proteome</keyword>
<evidence type="ECO:0000256" key="3">
    <source>
        <dbReference type="ARBA" id="ARBA00022670"/>
    </source>
</evidence>
<evidence type="ECO:0000256" key="4">
    <source>
        <dbReference type="ARBA" id="ARBA00022692"/>
    </source>
</evidence>
<comment type="caution">
    <text evidence="13">The sequence shown here is derived from an EMBL/GenBank/DDBJ whole genome shotgun (WGS) entry which is preliminary data.</text>
</comment>
<keyword evidence="3" id="KW-0645">Protease</keyword>
<accession>A0ABV9I146</accession>
<dbReference type="PANTHER" id="PTHR43221">
    <property type="entry name" value="PROTEASE HTPX"/>
    <property type="match status" value="1"/>
</dbReference>
<dbReference type="EC" id="3.4.24.-" evidence="13"/>
<feature type="domain" description="Peptidase M48" evidence="12">
    <location>
        <begin position="100"/>
        <end position="366"/>
    </location>
</feature>
<evidence type="ECO:0000256" key="11">
    <source>
        <dbReference type="SAM" id="Phobius"/>
    </source>
</evidence>
<evidence type="ECO:0000256" key="9">
    <source>
        <dbReference type="ARBA" id="ARBA00023049"/>
    </source>
</evidence>
<feature type="transmembrane region" description="Helical" evidence="11">
    <location>
        <begin position="64"/>
        <end position="85"/>
    </location>
</feature>
<evidence type="ECO:0000259" key="12">
    <source>
        <dbReference type="Pfam" id="PF01435"/>
    </source>
</evidence>
<gene>
    <name evidence="13" type="ORF">ACFO3O_19630</name>
</gene>
<dbReference type="Gene3D" id="3.30.2010.10">
    <property type="entry name" value="Metalloproteases ('zincins'), catalytic domain"/>
    <property type="match status" value="1"/>
</dbReference>
<keyword evidence="9 13" id="KW-0482">Metalloprotease</keyword>
<evidence type="ECO:0000256" key="2">
    <source>
        <dbReference type="ARBA" id="ARBA00022475"/>
    </source>
</evidence>
<keyword evidence="4 11" id="KW-0812">Transmembrane</keyword>
<organism evidence="13 14">
    <name type="scientific">Dokdonia ponticola</name>
    <dbReference type="NCBI Taxonomy" id="2041041"/>
    <lineage>
        <taxon>Bacteria</taxon>
        <taxon>Pseudomonadati</taxon>
        <taxon>Bacteroidota</taxon>
        <taxon>Flavobacteriia</taxon>
        <taxon>Flavobacteriales</taxon>
        <taxon>Flavobacteriaceae</taxon>
        <taxon>Dokdonia</taxon>
    </lineage>
</organism>
<sequence length="702" mass="81620">MRYPENPTQLPDDFTRVQNSYIQKVILAIAGLLLFFILYFAMIIGLGKLAYWQFLEFKKVEGDVFNLAFAVGAFMLFLFTLKFIFRWNRHKDKISVVVKPKDEPELYDFIHRIAKDAKAPKPNKIIIDHDVNASVSFHSTFLSLFFPGKKNLRIGLALVNGLNLTEFKAVMAHEFGHFSQSSMRVGSYVYMTNTIIQNMIFERDYWDRALEIWRSIDIRLSFIAWIITPFVWLIRQLLFLLYKLLNILHASLSREMEFHADKVAVSLTGSEAIVSALWKLEKAYESWNKTLSYTATASQQKVHTSNLFVHQQETLDAVQDDIDKSIHERDTDDAGHPIIFKEEETFSSLNMYASHPSNKDREQNAKTPFIEGVWDVSSPWKLFKNPKQIQRTITKNLYVYAMGLKEEEYIPALDKMTSFIAEEKQTEQIFGKEYLGNFEQRYFTVPNAEELQQENLFFNLDTLQIHEKFTSLIKDQLVTLMEPAKRFEENFKKLVDISTGVVKAKVFEYEGTVYKKKHFQLAADRIENEKLTYFKGSFKEWDKELFHLSYAATPLEDRDKQLDRFKLIELLQQNLKSFVTKNVSIITEYQNLVDAGDVTDGDITSYVVRTNNIRNIFEASQKHIEAAPFVSLPNIETKEELLRILVTSHTITPINSNSFKNGDFNTFLNTIDSIIFHYNRIIFKLTADVLAPLERISKEATT</sequence>
<dbReference type="InterPro" id="IPR050083">
    <property type="entry name" value="HtpX_protease"/>
</dbReference>
<evidence type="ECO:0000313" key="14">
    <source>
        <dbReference type="Proteomes" id="UP001596043"/>
    </source>
</evidence>
<feature type="transmembrane region" description="Helical" evidence="11">
    <location>
        <begin position="222"/>
        <end position="245"/>
    </location>
</feature>
<dbReference type="CDD" id="cd07328">
    <property type="entry name" value="M48_Ste24p_like"/>
    <property type="match status" value="1"/>
</dbReference>
<proteinExistence type="predicted"/>
<evidence type="ECO:0000256" key="10">
    <source>
        <dbReference type="ARBA" id="ARBA00023136"/>
    </source>
</evidence>
<reference evidence="14" key="1">
    <citation type="journal article" date="2019" name="Int. J. Syst. Evol. Microbiol.">
        <title>The Global Catalogue of Microorganisms (GCM) 10K type strain sequencing project: providing services to taxonomists for standard genome sequencing and annotation.</title>
        <authorList>
            <consortium name="The Broad Institute Genomics Platform"/>
            <consortium name="The Broad Institute Genome Sequencing Center for Infectious Disease"/>
            <person name="Wu L."/>
            <person name="Ma J."/>
        </authorList>
    </citation>
    <scope>NUCLEOTIDE SEQUENCE [LARGE SCALE GENOMIC DNA]</scope>
    <source>
        <strain evidence="14">YJ-61-S</strain>
    </source>
</reference>
<dbReference type="PANTHER" id="PTHR43221:SF2">
    <property type="entry name" value="PROTEASE HTPX HOMOLOG"/>
    <property type="match status" value="1"/>
</dbReference>
<evidence type="ECO:0000256" key="8">
    <source>
        <dbReference type="ARBA" id="ARBA00022989"/>
    </source>
</evidence>
<evidence type="ECO:0000256" key="7">
    <source>
        <dbReference type="ARBA" id="ARBA00022833"/>
    </source>
</evidence>
<dbReference type="GO" id="GO:0008237">
    <property type="term" value="F:metallopeptidase activity"/>
    <property type="evidence" value="ECO:0007669"/>
    <property type="project" value="UniProtKB-KW"/>
</dbReference>
<keyword evidence="2" id="KW-1003">Cell membrane</keyword>
<dbReference type="Proteomes" id="UP001596043">
    <property type="component" value="Unassembled WGS sequence"/>
</dbReference>
<dbReference type="Pfam" id="PF01435">
    <property type="entry name" value="Peptidase_M48"/>
    <property type="match status" value="1"/>
</dbReference>
<comment type="cofactor">
    <cofactor evidence="1">
        <name>Zn(2+)</name>
        <dbReference type="ChEBI" id="CHEBI:29105"/>
    </cofactor>
</comment>
<protein>
    <submittedName>
        <fullName evidence="13">M48 family metalloprotease</fullName>
        <ecNumber evidence="13">3.4.24.-</ecNumber>
    </submittedName>
</protein>
<dbReference type="RefSeq" id="WP_379982017.1">
    <property type="nucleotide sequence ID" value="NZ_JBHSFV010000015.1"/>
</dbReference>
<evidence type="ECO:0000256" key="1">
    <source>
        <dbReference type="ARBA" id="ARBA00001947"/>
    </source>
</evidence>
<feature type="transmembrane region" description="Helical" evidence="11">
    <location>
        <begin position="21"/>
        <end position="44"/>
    </location>
</feature>
<keyword evidence="6 13" id="KW-0378">Hydrolase</keyword>
<dbReference type="EMBL" id="JBHSFV010000015">
    <property type="protein sequence ID" value="MFC4636127.1"/>
    <property type="molecule type" value="Genomic_DNA"/>
</dbReference>